<evidence type="ECO:0000256" key="6">
    <source>
        <dbReference type="ARBA" id="ARBA00023136"/>
    </source>
</evidence>
<evidence type="ECO:0000313" key="8">
    <source>
        <dbReference type="EMBL" id="GAA4439946.1"/>
    </source>
</evidence>
<feature type="transmembrane region" description="Helical" evidence="7">
    <location>
        <begin position="12"/>
        <end position="30"/>
    </location>
</feature>
<evidence type="ECO:0008006" key="10">
    <source>
        <dbReference type="Google" id="ProtNLM"/>
    </source>
</evidence>
<dbReference type="RefSeq" id="WP_345161017.1">
    <property type="nucleotide sequence ID" value="NZ_BAABHC010000029.1"/>
</dbReference>
<evidence type="ECO:0000256" key="2">
    <source>
        <dbReference type="ARBA" id="ARBA00006679"/>
    </source>
</evidence>
<dbReference type="Proteomes" id="UP001500552">
    <property type="component" value="Unassembled WGS sequence"/>
</dbReference>
<dbReference type="PANTHER" id="PTHR33452:SF1">
    <property type="entry name" value="INNER MEMBRANE PROTEIN YPHA-RELATED"/>
    <property type="match status" value="1"/>
</dbReference>
<feature type="transmembrane region" description="Helical" evidence="7">
    <location>
        <begin position="50"/>
        <end position="67"/>
    </location>
</feature>
<evidence type="ECO:0000256" key="3">
    <source>
        <dbReference type="ARBA" id="ARBA00022475"/>
    </source>
</evidence>
<sequence>MAFLRSDYSYKSFGLLLLRIGIGIAFILHGWPKLAGGVAYWEQVGKAMEVVGITFAPAFWGFMAGFAETVGGLSLLLGLLWRPACLLLLLTMLIATAGHLKGGDTFNDYSHALEAAILFFALLFIGPGKYSLDSKLFPSDKYRSRFKRIVV</sequence>
<proteinExistence type="inferred from homology"/>
<feature type="transmembrane region" description="Helical" evidence="7">
    <location>
        <begin position="112"/>
        <end position="132"/>
    </location>
</feature>
<evidence type="ECO:0000256" key="5">
    <source>
        <dbReference type="ARBA" id="ARBA00022989"/>
    </source>
</evidence>
<name>A0ABP8M0Q8_9BACT</name>
<keyword evidence="3" id="KW-1003">Cell membrane</keyword>
<evidence type="ECO:0000256" key="7">
    <source>
        <dbReference type="SAM" id="Phobius"/>
    </source>
</evidence>
<dbReference type="Pfam" id="PF07681">
    <property type="entry name" value="DoxX"/>
    <property type="match status" value="1"/>
</dbReference>
<reference evidence="9" key="1">
    <citation type="journal article" date="2019" name="Int. J. Syst. Evol. Microbiol.">
        <title>The Global Catalogue of Microorganisms (GCM) 10K type strain sequencing project: providing services to taxonomists for standard genome sequencing and annotation.</title>
        <authorList>
            <consortium name="The Broad Institute Genomics Platform"/>
            <consortium name="The Broad Institute Genome Sequencing Center for Infectious Disease"/>
            <person name="Wu L."/>
            <person name="Ma J."/>
        </authorList>
    </citation>
    <scope>NUCLEOTIDE SEQUENCE [LARGE SCALE GENOMIC DNA]</scope>
    <source>
        <strain evidence="9">JCM 17926</strain>
    </source>
</reference>
<feature type="transmembrane region" description="Helical" evidence="7">
    <location>
        <begin position="79"/>
        <end position="100"/>
    </location>
</feature>
<accession>A0ABP8M0Q8</accession>
<keyword evidence="6 7" id="KW-0472">Membrane</keyword>
<keyword evidence="4 7" id="KW-0812">Transmembrane</keyword>
<evidence type="ECO:0000256" key="4">
    <source>
        <dbReference type="ARBA" id="ARBA00022692"/>
    </source>
</evidence>
<dbReference type="PANTHER" id="PTHR33452">
    <property type="entry name" value="OXIDOREDUCTASE CATD-RELATED"/>
    <property type="match status" value="1"/>
</dbReference>
<protein>
    <recommendedName>
        <fullName evidence="10">Oxidoreductase</fullName>
    </recommendedName>
</protein>
<keyword evidence="9" id="KW-1185">Reference proteome</keyword>
<comment type="caution">
    <text evidence="8">The sequence shown here is derived from an EMBL/GenBank/DDBJ whole genome shotgun (WGS) entry which is preliminary data.</text>
</comment>
<comment type="subcellular location">
    <subcellularLocation>
        <location evidence="1">Cell membrane</location>
        <topology evidence="1">Multi-pass membrane protein</topology>
    </subcellularLocation>
</comment>
<gene>
    <name evidence="8" type="ORF">GCM10023188_36620</name>
</gene>
<comment type="similarity">
    <text evidence="2">Belongs to the DoxX family.</text>
</comment>
<evidence type="ECO:0000256" key="1">
    <source>
        <dbReference type="ARBA" id="ARBA00004651"/>
    </source>
</evidence>
<dbReference type="InterPro" id="IPR032808">
    <property type="entry name" value="DoxX"/>
</dbReference>
<organism evidence="8 9">
    <name type="scientific">Pontibacter saemangeumensis</name>
    <dbReference type="NCBI Taxonomy" id="1084525"/>
    <lineage>
        <taxon>Bacteria</taxon>
        <taxon>Pseudomonadati</taxon>
        <taxon>Bacteroidota</taxon>
        <taxon>Cytophagia</taxon>
        <taxon>Cytophagales</taxon>
        <taxon>Hymenobacteraceae</taxon>
        <taxon>Pontibacter</taxon>
    </lineage>
</organism>
<evidence type="ECO:0000313" key="9">
    <source>
        <dbReference type="Proteomes" id="UP001500552"/>
    </source>
</evidence>
<keyword evidence="5 7" id="KW-1133">Transmembrane helix</keyword>
<dbReference type="EMBL" id="BAABHC010000029">
    <property type="protein sequence ID" value="GAA4439946.1"/>
    <property type="molecule type" value="Genomic_DNA"/>
</dbReference>
<dbReference type="InterPro" id="IPR051907">
    <property type="entry name" value="DoxX-like_oxidoreductase"/>
</dbReference>